<dbReference type="Gene3D" id="1.20.1250.20">
    <property type="entry name" value="MFS general substrate transporter like domains"/>
    <property type="match status" value="2"/>
</dbReference>
<feature type="transmembrane region" description="Helical" evidence="4">
    <location>
        <begin position="173"/>
        <end position="193"/>
    </location>
</feature>
<name>B9L0M1_THERP</name>
<dbReference type="EMBL" id="CP001275">
    <property type="protein sequence ID" value="ACM04564.1"/>
    <property type="molecule type" value="Genomic_DNA"/>
</dbReference>
<feature type="transmembrane region" description="Helical" evidence="4">
    <location>
        <begin position="253"/>
        <end position="276"/>
    </location>
</feature>
<feature type="transmembrane region" description="Helical" evidence="4">
    <location>
        <begin position="15"/>
        <end position="39"/>
    </location>
</feature>
<sequence length="420" mass="43504">MTESIGSQRSSARTWIALIAVTTIMATAAGGRFLVGLVFPELQHDLHMSHARLGSIVSLSVLIVGLSQPFVGWLVDRFSAGLVALVGLTTLGAGLVLGSQAHDATLLALGLGVLAGLGLATVSPTLLTPVVAAWFSRGRTTALSIVATANPMGQALVVPVLAAVVAAFGWRRALLLLGLALVALAPVAFRLLADRSPSRSRVESSQGCGVIDALRSLAWWQFAFGFFVCGFTMGWVMTYFVDYATRIGLGHTVAATGLALTGWASIAGAFATGWWLDRSSTSLPLAVVYALRGLGFLLLLVVGASTAGVLFSALVIGFSWSATTPLTSSLCAALYGRRRLGTIFGLLFAVMPVGTAAGSVVAGILFDWTGHYTLSLVLAGALGLAAAAVVWPVRVMARPCAARDVAPPTAVPIYPVTESR</sequence>
<protein>
    <submittedName>
        <fullName evidence="6">Putative major facilitator superfamily</fullName>
    </submittedName>
</protein>
<dbReference type="KEGG" id="tro:trd_1092"/>
<dbReference type="SUPFAM" id="SSF103473">
    <property type="entry name" value="MFS general substrate transporter"/>
    <property type="match status" value="1"/>
</dbReference>
<dbReference type="InterPro" id="IPR020846">
    <property type="entry name" value="MFS_dom"/>
</dbReference>
<feature type="transmembrane region" description="Helical" evidence="4">
    <location>
        <begin position="219"/>
        <end position="241"/>
    </location>
</feature>
<dbReference type="PROSITE" id="PS50850">
    <property type="entry name" value="MFS"/>
    <property type="match status" value="1"/>
</dbReference>
<keyword evidence="3 4" id="KW-0472">Membrane</keyword>
<feature type="transmembrane region" description="Helical" evidence="4">
    <location>
        <begin position="296"/>
        <end position="322"/>
    </location>
</feature>
<evidence type="ECO:0000313" key="7">
    <source>
        <dbReference type="Proteomes" id="UP000000447"/>
    </source>
</evidence>
<evidence type="ECO:0000313" key="6">
    <source>
        <dbReference type="EMBL" id="ACM04564.1"/>
    </source>
</evidence>
<dbReference type="InterPro" id="IPR036259">
    <property type="entry name" value="MFS_trans_sf"/>
</dbReference>
<evidence type="ECO:0000256" key="3">
    <source>
        <dbReference type="ARBA" id="ARBA00023136"/>
    </source>
</evidence>
<evidence type="ECO:0000256" key="2">
    <source>
        <dbReference type="ARBA" id="ARBA00022989"/>
    </source>
</evidence>
<dbReference type="AlphaFoldDB" id="B9L0M1"/>
<evidence type="ECO:0000256" key="1">
    <source>
        <dbReference type="ARBA" id="ARBA00022692"/>
    </source>
</evidence>
<feature type="transmembrane region" description="Helical" evidence="4">
    <location>
        <begin position="104"/>
        <end position="122"/>
    </location>
</feature>
<dbReference type="PANTHER" id="PTHR11360">
    <property type="entry name" value="MONOCARBOXYLATE TRANSPORTER"/>
    <property type="match status" value="1"/>
</dbReference>
<dbReference type="Pfam" id="PF07690">
    <property type="entry name" value="MFS_1"/>
    <property type="match status" value="1"/>
</dbReference>
<accession>B9L0M1</accession>
<feature type="transmembrane region" description="Helical" evidence="4">
    <location>
        <begin position="142"/>
        <end position="166"/>
    </location>
</feature>
<feature type="domain" description="Major facilitator superfamily (MFS) profile" evidence="5">
    <location>
        <begin position="16"/>
        <end position="398"/>
    </location>
</feature>
<dbReference type="GO" id="GO:0022857">
    <property type="term" value="F:transmembrane transporter activity"/>
    <property type="evidence" value="ECO:0007669"/>
    <property type="project" value="InterPro"/>
</dbReference>
<dbReference type="InterPro" id="IPR050327">
    <property type="entry name" value="Proton-linked_MCT"/>
</dbReference>
<feature type="transmembrane region" description="Helical" evidence="4">
    <location>
        <begin position="77"/>
        <end position="97"/>
    </location>
</feature>
<evidence type="ECO:0000256" key="4">
    <source>
        <dbReference type="SAM" id="Phobius"/>
    </source>
</evidence>
<gene>
    <name evidence="6" type="ordered locus">trd_1092</name>
</gene>
<keyword evidence="2 4" id="KW-1133">Transmembrane helix</keyword>
<organism evidence="6 7">
    <name type="scientific">Thermomicrobium roseum (strain ATCC 27502 / DSM 5159 / P-2)</name>
    <dbReference type="NCBI Taxonomy" id="309801"/>
    <lineage>
        <taxon>Bacteria</taxon>
        <taxon>Pseudomonadati</taxon>
        <taxon>Thermomicrobiota</taxon>
        <taxon>Thermomicrobia</taxon>
        <taxon>Thermomicrobiales</taxon>
        <taxon>Thermomicrobiaceae</taxon>
        <taxon>Thermomicrobium</taxon>
    </lineage>
</organism>
<feature type="transmembrane region" description="Helical" evidence="4">
    <location>
        <begin position="51"/>
        <end position="71"/>
    </location>
</feature>
<feature type="transmembrane region" description="Helical" evidence="4">
    <location>
        <begin position="372"/>
        <end position="393"/>
    </location>
</feature>
<evidence type="ECO:0000259" key="5">
    <source>
        <dbReference type="PROSITE" id="PS50850"/>
    </source>
</evidence>
<feature type="transmembrane region" description="Helical" evidence="4">
    <location>
        <begin position="343"/>
        <end position="366"/>
    </location>
</feature>
<keyword evidence="1 4" id="KW-0812">Transmembrane</keyword>
<dbReference type="HOGENOM" id="CLU_001265_59_9_0"/>
<dbReference type="eggNOG" id="COG2814">
    <property type="taxonomic scope" value="Bacteria"/>
</dbReference>
<proteinExistence type="predicted"/>
<dbReference type="Proteomes" id="UP000000447">
    <property type="component" value="Chromosome"/>
</dbReference>
<dbReference type="PANTHER" id="PTHR11360:SF284">
    <property type="entry name" value="EG:103B4.3 PROTEIN-RELATED"/>
    <property type="match status" value="1"/>
</dbReference>
<reference evidence="6 7" key="1">
    <citation type="journal article" date="2009" name="PLoS ONE">
        <title>Complete genome sequence of the aerobic CO-oxidizing thermophile Thermomicrobium roseum.</title>
        <authorList>
            <person name="Wu D."/>
            <person name="Raymond J."/>
            <person name="Wu M."/>
            <person name="Chatterji S."/>
            <person name="Ren Q."/>
            <person name="Graham J.E."/>
            <person name="Bryant D.A."/>
            <person name="Robb F."/>
            <person name="Colman A."/>
            <person name="Tallon L.J."/>
            <person name="Badger J.H."/>
            <person name="Madupu R."/>
            <person name="Ward N.L."/>
            <person name="Eisen J.A."/>
        </authorList>
    </citation>
    <scope>NUCLEOTIDE SEQUENCE [LARGE SCALE GENOMIC DNA]</scope>
    <source>
        <strain evidence="7">ATCC 27502 / DSM 5159 / P-2</strain>
    </source>
</reference>
<keyword evidence="7" id="KW-1185">Reference proteome</keyword>
<dbReference type="InterPro" id="IPR011701">
    <property type="entry name" value="MFS"/>
</dbReference>
<dbReference type="RefSeq" id="WP_015922045.1">
    <property type="nucleotide sequence ID" value="NC_011959.1"/>
</dbReference>